<dbReference type="SUPFAM" id="SSF48317">
    <property type="entry name" value="Acid phosphatase/Vanadium-dependent haloperoxidase"/>
    <property type="match status" value="1"/>
</dbReference>
<evidence type="ECO:0000256" key="4">
    <source>
        <dbReference type="ARBA" id="ARBA00022801"/>
    </source>
</evidence>
<comment type="subcellular location">
    <subcellularLocation>
        <location evidence="1">Cell membrane</location>
        <topology evidence="1">Multi-pass membrane protein</topology>
    </subcellularLocation>
</comment>
<evidence type="ECO:0000256" key="2">
    <source>
        <dbReference type="ARBA" id="ARBA00022475"/>
    </source>
</evidence>
<proteinExistence type="predicted"/>
<sequence length="189" mass="19943">MAASDTLKVFAAYYSQHITPREARLMQRFCQLRSSILLTLLFRTASRLGDGPLWVACGVLLAAFGGSAERLAVAAGLLAVGSSVALFMAVKDLIGRPRPCEAWLDLASLMAAPDRFSFPSGHTMTAFAVYGAFATLLPGSVALFLPLAVLIGLSRVFLGLHYPTDVLVGALLGTALGRLSSWGVMALAL</sequence>
<protein>
    <recommendedName>
        <fullName evidence="8">Phosphatidic acid phosphatase type 2/haloperoxidase domain-containing protein</fullName>
    </recommendedName>
</protein>
<dbReference type="Gene3D" id="1.20.144.10">
    <property type="entry name" value="Phosphatidic acid phosphatase type 2/haloperoxidase"/>
    <property type="match status" value="1"/>
</dbReference>
<evidence type="ECO:0000256" key="5">
    <source>
        <dbReference type="ARBA" id="ARBA00022989"/>
    </source>
</evidence>
<keyword evidence="2" id="KW-1003">Cell membrane</keyword>
<name>A0ABM8HV61_9BACT</name>
<keyword evidence="10" id="KW-1185">Reference proteome</keyword>
<feature type="transmembrane region" description="Helical" evidence="7">
    <location>
        <begin position="166"/>
        <end position="188"/>
    </location>
</feature>
<evidence type="ECO:0000313" key="10">
    <source>
        <dbReference type="Proteomes" id="UP001319827"/>
    </source>
</evidence>
<dbReference type="Proteomes" id="UP001319827">
    <property type="component" value="Chromosome"/>
</dbReference>
<keyword evidence="5 7" id="KW-1133">Transmembrane helix</keyword>
<feature type="transmembrane region" description="Helical" evidence="7">
    <location>
        <begin position="127"/>
        <end position="154"/>
    </location>
</feature>
<evidence type="ECO:0000256" key="7">
    <source>
        <dbReference type="SAM" id="Phobius"/>
    </source>
</evidence>
<dbReference type="EMBL" id="AP024355">
    <property type="protein sequence ID" value="BCR06804.1"/>
    <property type="molecule type" value="Genomic_DNA"/>
</dbReference>
<evidence type="ECO:0000256" key="6">
    <source>
        <dbReference type="ARBA" id="ARBA00023136"/>
    </source>
</evidence>
<feature type="transmembrane region" description="Helical" evidence="7">
    <location>
        <begin position="71"/>
        <end position="90"/>
    </location>
</feature>
<evidence type="ECO:0000313" key="9">
    <source>
        <dbReference type="EMBL" id="BCR06804.1"/>
    </source>
</evidence>
<dbReference type="PANTHER" id="PTHR14969:SF62">
    <property type="entry name" value="DECAPRENYLPHOSPHORYL-5-PHOSPHORIBOSE PHOSPHATASE RV3807C-RELATED"/>
    <property type="match status" value="1"/>
</dbReference>
<dbReference type="InterPro" id="IPR036938">
    <property type="entry name" value="PAP2/HPO_sf"/>
</dbReference>
<reference evidence="9 10" key="2">
    <citation type="journal article" date="2021" name="Int. J. Syst. Evol. Microbiol.">
        <title>Isolation and Polyphasic Characterization of Desulfuromonas versatilis sp. Nov., an Electrogenic Bacteria Capable of Versatile Metabolism Isolated from a Graphene Oxide-Reducing Enrichment Culture.</title>
        <authorList>
            <person name="Xie L."/>
            <person name="Yoshida N."/>
            <person name="Ishii S."/>
            <person name="Meng L."/>
        </authorList>
    </citation>
    <scope>NUCLEOTIDE SEQUENCE [LARGE SCALE GENOMIC DNA]</scope>
    <source>
        <strain evidence="9 10">NIT-T3</strain>
    </source>
</reference>
<dbReference type="RefSeq" id="WP_221250184.1">
    <property type="nucleotide sequence ID" value="NZ_AP024355.1"/>
</dbReference>
<evidence type="ECO:0000256" key="3">
    <source>
        <dbReference type="ARBA" id="ARBA00022692"/>
    </source>
</evidence>
<organism evidence="9 10">
    <name type="scientific">Desulfuromonas versatilis</name>
    <dbReference type="NCBI Taxonomy" id="2802975"/>
    <lineage>
        <taxon>Bacteria</taxon>
        <taxon>Pseudomonadati</taxon>
        <taxon>Thermodesulfobacteriota</taxon>
        <taxon>Desulfuromonadia</taxon>
        <taxon>Desulfuromonadales</taxon>
        <taxon>Desulfuromonadaceae</taxon>
        <taxon>Desulfuromonas</taxon>
    </lineage>
</organism>
<keyword evidence="6 7" id="KW-0472">Membrane</keyword>
<evidence type="ECO:0000259" key="8">
    <source>
        <dbReference type="SMART" id="SM00014"/>
    </source>
</evidence>
<gene>
    <name evidence="9" type="ORF">DESUT3_38730</name>
</gene>
<keyword evidence="4" id="KW-0378">Hydrolase</keyword>
<reference evidence="9 10" key="1">
    <citation type="journal article" date="2016" name="C (Basel)">
        <title>Selective Growth of and Electricity Production by Marine Exoelectrogenic Bacteria in Self-Aggregated Hydrogel of Microbially Reduced Graphene Oxide.</title>
        <authorList>
            <person name="Yoshida N."/>
            <person name="Goto Y."/>
            <person name="Miyata Y."/>
        </authorList>
    </citation>
    <scope>NUCLEOTIDE SEQUENCE [LARGE SCALE GENOMIC DNA]</scope>
    <source>
        <strain evidence="9 10">NIT-T3</strain>
    </source>
</reference>
<feature type="domain" description="Phosphatidic acid phosphatase type 2/haloperoxidase" evidence="8">
    <location>
        <begin position="71"/>
        <end position="181"/>
    </location>
</feature>
<dbReference type="SMART" id="SM00014">
    <property type="entry name" value="acidPPc"/>
    <property type="match status" value="1"/>
</dbReference>
<evidence type="ECO:0000256" key="1">
    <source>
        <dbReference type="ARBA" id="ARBA00004651"/>
    </source>
</evidence>
<keyword evidence="3 7" id="KW-0812">Transmembrane</keyword>
<dbReference type="Pfam" id="PF01569">
    <property type="entry name" value="PAP2"/>
    <property type="match status" value="1"/>
</dbReference>
<accession>A0ABM8HV61</accession>
<dbReference type="PANTHER" id="PTHR14969">
    <property type="entry name" value="SPHINGOSINE-1-PHOSPHATE PHOSPHOHYDROLASE"/>
    <property type="match status" value="1"/>
</dbReference>
<dbReference type="InterPro" id="IPR000326">
    <property type="entry name" value="PAP2/HPO"/>
</dbReference>